<evidence type="ECO:0000256" key="1">
    <source>
        <dbReference type="SAM" id="Coils"/>
    </source>
</evidence>
<sequence>MLKRRELQALVTRRQQVVAMVTMEKNHLHSCETWVRLSIEATIAQLEAQLVELESRLAQVSAQRPQWQERLAILTSVKGIGPVISQALLVQLPELGQRTAKQIAALVGVAPFNHDSGKTPDSATQIALRSPQRAFGSRQGVRLELRSLLYMAAMCAVQHNSVFRDHYAQLLQRGKPRKVALVACIRKLLGILNAMLRTNQPWCEQPVPLAATATN</sequence>
<reference evidence="3 4" key="1">
    <citation type="submission" date="2018-03" db="EMBL/GenBank/DDBJ databases">
        <title>The ancient ancestry and fast evolution of plastids.</title>
        <authorList>
            <person name="Moore K.R."/>
            <person name="Magnabosco C."/>
            <person name="Momper L."/>
            <person name="Gold D.A."/>
            <person name="Bosak T."/>
            <person name="Fournier G.P."/>
        </authorList>
    </citation>
    <scope>NUCLEOTIDE SEQUENCE [LARGE SCALE GENOMIC DNA]</scope>
    <source>
        <strain evidence="3 4">CCALA 037</strain>
    </source>
</reference>
<dbReference type="OrthoDB" id="574542at2"/>
<dbReference type="GO" id="GO:0006313">
    <property type="term" value="P:DNA transposition"/>
    <property type="evidence" value="ECO:0007669"/>
    <property type="project" value="InterPro"/>
</dbReference>
<dbReference type="AlphaFoldDB" id="A0A2T1GNQ4"/>
<dbReference type="Pfam" id="PF02371">
    <property type="entry name" value="Transposase_20"/>
    <property type="match status" value="1"/>
</dbReference>
<dbReference type="InterPro" id="IPR047650">
    <property type="entry name" value="Transpos_IS110"/>
</dbReference>
<keyword evidence="1" id="KW-0175">Coiled coil</keyword>
<name>A0A2T1GNQ4_9CYAN</name>
<accession>A0A2T1GNQ4</accession>
<evidence type="ECO:0000259" key="2">
    <source>
        <dbReference type="Pfam" id="PF02371"/>
    </source>
</evidence>
<gene>
    <name evidence="3" type="ORF">C7B77_00505</name>
</gene>
<proteinExistence type="predicted"/>
<evidence type="ECO:0000313" key="4">
    <source>
        <dbReference type="Proteomes" id="UP000238937"/>
    </source>
</evidence>
<dbReference type="GO" id="GO:0004803">
    <property type="term" value="F:transposase activity"/>
    <property type="evidence" value="ECO:0007669"/>
    <property type="project" value="InterPro"/>
</dbReference>
<dbReference type="RefSeq" id="WP_106299363.1">
    <property type="nucleotide sequence ID" value="NZ_PVWO01000004.1"/>
</dbReference>
<dbReference type="PANTHER" id="PTHR33055">
    <property type="entry name" value="TRANSPOSASE FOR INSERTION SEQUENCE ELEMENT IS1111A"/>
    <property type="match status" value="1"/>
</dbReference>
<protein>
    <recommendedName>
        <fullName evidence="2">Transposase IS116/IS110/IS902 C-terminal domain-containing protein</fullName>
    </recommendedName>
</protein>
<dbReference type="Proteomes" id="UP000238937">
    <property type="component" value="Unassembled WGS sequence"/>
</dbReference>
<feature type="domain" description="Transposase IS116/IS110/IS902 C-terminal" evidence="2">
    <location>
        <begin position="72"/>
        <end position="167"/>
    </location>
</feature>
<organism evidence="3 4">
    <name type="scientific">Chamaesiphon polymorphus CCALA 037</name>
    <dbReference type="NCBI Taxonomy" id="2107692"/>
    <lineage>
        <taxon>Bacteria</taxon>
        <taxon>Bacillati</taxon>
        <taxon>Cyanobacteriota</taxon>
        <taxon>Cyanophyceae</taxon>
        <taxon>Gomontiellales</taxon>
        <taxon>Chamaesiphonaceae</taxon>
        <taxon>Chamaesiphon</taxon>
    </lineage>
</organism>
<comment type="caution">
    <text evidence="3">The sequence shown here is derived from an EMBL/GenBank/DDBJ whole genome shotgun (WGS) entry which is preliminary data.</text>
</comment>
<dbReference type="PANTHER" id="PTHR33055:SF13">
    <property type="entry name" value="TRANSPOSASE"/>
    <property type="match status" value="1"/>
</dbReference>
<keyword evidence="4" id="KW-1185">Reference proteome</keyword>
<evidence type="ECO:0000313" key="3">
    <source>
        <dbReference type="EMBL" id="PSB59509.1"/>
    </source>
</evidence>
<dbReference type="EMBL" id="PVWO01000004">
    <property type="protein sequence ID" value="PSB59509.1"/>
    <property type="molecule type" value="Genomic_DNA"/>
</dbReference>
<feature type="coiled-coil region" evidence="1">
    <location>
        <begin position="36"/>
        <end position="70"/>
    </location>
</feature>
<dbReference type="GO" id="GO:0003677">
    <property type="term" value="F:DNA binding"/>
    <property type="evidence" value="ECO:0007669"/>
    <property type="project" value="InterPro"/>
</dbReference>
<dbReference type="InterPro" id="IPR003346">
    <property type="entry name" value="Transposase_20"/>
</dbReference>